<evidence type="ECO:0000313" key="4">
    <source>
        <dbReference type="Proteomes" id="UP001169027"/>
    </source>
</evidence>
<proteinExistence type="predicted"/>
<dbReference type="Gene3D" id="2.60.120.600">
    <property type="entry name" value="Domain of unknown function DUF1214, C-terminal domain"/>
    <property type="match status" value="1"/>
</dbReference>
<reference evidence="3" key="1">
    <citation type="submission" date="2023-06" db="EMBL/GenBank/DDBJ databases">
        <authorList>
            <person name="Jiang Y."/>
            <person name="Liu Q."/>
        </authorList>
    </citation>
    <scope>NUCLEOTIDE SEQUENCE</scope>
    <source>
        <strain evidence="3">CGMCC 1.12090</strain>
    </source>
</reference>
<dbReference type="Pfam" id="PF06742">
    <property type="entry name" value="DUF1214"/>
    <property type="match status" value="1"/>
</dbReference>
<dbReference type="PANTHER" id="PTHR36509">
    <property type="entry name" value="BLL3101 PROTEIN"/>
    <property type="match status" value="1"/>
</dbReference>
<dbReference type="Gene3D" id="2.60.40.1610">
    <property type="entry name" value="Domain of unknown function DUF1254"/>
    <property type="match status" value="1"/>
</dbReference>
<evidence type="ECO:0000259" key="2">
    <source>
        <dbReference type="Pfam" id="PF06863"/>
    </source>
</evidence>
<dbReference type="Gene3D" id="1.10.3360.10">
    <property type="entry name" value="VPA0735-like domain"/>
    <property type="match status" value="1"/>
</dbReference>
<sequence>MGFRSLPAALIGLAILSACQQTKPPTAEIVAPAASLATASALSVEEARQIAEDAYIYGYSLISVEMSRKVITNVEKPTSKRAPMGQFALLREYPSAAYRDVTAPNADTLYSNAFIDVSKEPWIVSWPDMGKRYYVWEFYDAWVPVIFDPGSRTTGQKAQTYAVTGPGWTGKLPDGVKEVKSPTSTVWILSRTYSTGSPADYREVWKLQDQYKLYPLSAWGKPYTPPPGRIDPGVDMKRSVRDNVNALDAASYFQWMNDLMKNNPPAPEDAPMVARMAKIGIVPGGRFDLSRFEPAVGKAISDAPRTGWAKIAEYTARSGQVKDGWLLNLKVGHYGTDYMARAWLSAFGIPANAPKDAVYVVGLKDADGQPLDASRNKYVVRFKSKKDLPPADGFWSLTMYDDQYFFIPNALNRYTVSQRNKLKTNPDGSIDLYLQKDRPSADKVSNWLPAPPAGFIPMFRLYWPKETSPSVLDGTWWPPAIQKVGAR</sequence>
<organism evidence="3 4">
    <name type="scientific">Variovorax ginsengisoli</name>
    <dbReference type="NCBI Taxonomy" id="363844"/>
    <lineage>
        <taxon>Bacteria</taxon>
        <taxon>Pseudomonadati</taxon>
        <taxon>Pseudomonadota</taxon>
        <taxon>Betaproteobacteria</taxon>
        <taxon>Burkholderiales</taxon>
        <taxon>Comamonadaceae</taxon>
        <taxon>Variovorax</taxon>
    </lineage>
</organism>
<accession>A0ABT8SIX3</accession>
<dbReference type="Pfam" id="PF06863">
    <property type="entry name" value="DUF1254"/>
    <property type="match status" value="1"/>
</dbReference>
<name>A0ABT8SIX3_9BURK</name>
<keyword evidence="4" id="KW-1185">Reference proteome</keyword>
<dbReference type="Proteomes" id="UP001169027">
    <property type="component" value="Unassembled WGS sequence"/>
</dbReference>
<dbReference type="InterPro" id="IPR037049">
    <property type="entry name" value="DUF1214_C_sf"/>
</dbReference>
<protein>
    <submittedName>
        <fullName evidence="3">DUF1254 domain-containing protein</fullName>
    </submittedName>
</protein>
<evidence type="ECO:0000259" key="1">
    <source>
        <dbReference type="Pfam" id="PF06742"/>
    </source>
</evidence>
<dbReference type="EMBL" id="JAUKVY010000054">
    <property type="protein sequence ID" value="MDO1537952.1"/>
    <property type="molecule type" value="Genomic_DNA"/>
</dbReference>
<feature type="domain" description="DUF1214" evidence="1">
    <location>
        <begin position="357"/>
        <end position="466"/>
    </location>
</feature>
<dbReference type="RefSeq" id="WP_301816364.1">
    <property type="nucleotide sequence ID" value="NZ_JAUJZH010000054.1"/>
</dbReference>
<evidence type="ECO:0000313" key="3">
    <source>
        <dbReference type="EMBL" id="MDO1537952.1"/>
    </source>
</evidence>
<dbReference type="InterPro" id="IPR037050">
    <property type="entry name" value="DUF1254_sf"/>
</dbReference>
<feature type="domain" description="DUF1254" evidence="2">
    <location>
        <begin position="85"/>
        <end position="215"/>
    </location>
</feature>
<dbReference type="SUPFAM" id="SSF160935">
    <property type="entry name" value="VPA0735-like"/>
    <property type="match status" value="1"/>
</dbReference>
<comment type="caution">
    <text evidence="3">The sequence shown here is derived from an EMBL/GenBank/DDBJ whole genome shotgun (WGS) entry which is preliminary data.</text>
</comment>
<gene>
    <name evidence="3" type="ORF">Q2T77_37575</name>
</gene>
<dbReference type="InterPro" id="IPR010621">
    <property type="entry name" value="DUF1214"/>
</dbReference>
<dbReference type="InterPro" id="IPR010679">
    <property type="entry name" value="DUF1254"/>
</dbReference>
<dbReference type="PROSITE" id="PS51257">
    <property type="entry name" value="PROKAR_LIPOPROTEIN"/>
    <property type="match status" value="1"/>
</dbReference>
<dbReference type="PANTHER" id="PTHR36509:SF2">
    <property type="entry name" value="BLL3101 PROTEIN"/>
    <property type="match status" value="1"/>
</dbReference>